<evidence type="ECO:0000259" key="1">
    <source>
        <dbReference type="PROSITE" id="PS50878"/>
    </source>
</evidence>
<name>A0A8C7US54_ONCMY</name>
<dbReference type="InterPro" id="IPR015095">
    <property type="entry name" value="AlkB_hom8_N"/>
</dbReference>
<dbReference type="Pfam" id="PF09004">
    <property type="entry name" value="ALKBH8_N"/>
    <property type="match status" value="1"/>
</dbReference>
<dbReference type="Proteomes" id="UP000694395">
    <property type="component" value="Chromosome 23"/>
</dbReference>
<dbReference type="PROSITE" id="PS50878">
    <property type="entry name" value="RT_POL"/>
    <property type="match status" value="1"/>
</dbReference>
<accession>A0A8C7US54</accession>
<dbReference type="Ensembl" id="ENSOMYT00000108855.2">
    <property type="protein sequence ID" value="ENSOMYP00000100319.2"/>
    <property type="gene ID" value="ENSOMYG00000045390.2"/>
</dbReference>
<keyword evidence="3" id="KW-1185">Reference proteome</keyword>
<dbReference type="Pfam" id="PF00078">
    <property type="entry name" value="RVT_1"/>
    <property type="match status" value="1"/>
</dbReference>
<reference evidence="2" key="3">
    <citation type="submission" date="2025-09" db="UniProtKB">
        <authorList>
            <consortium name="Ensembl"/>
        </authorList>
    </citation>
    <scope>IDENTIFICATION</scope>
</reference>
<evidence type="ECO:0000313" key="3">
    <source>
        <dbReference type="Proteomes" id="UP000694395"/>
    </source>
</evidence>
<dbReference type="InterPro" id="IPR000477">
    <property type="entry name" value="RT_dom"/>
</dbReference>
<dbReference type="CDD" id="cd01650">
    <property type="entry name" value="RT_nLTR_like"/>
    <property type="match status" value="1"/>
</dbReference>
<feature type="domain" description="Reverse transcriptase" evidence="1">
    <location>
        <begin position="1"/>
        <end position="225"/>
    </location>
</feature>
<reference evidence="2" key="1">
    <citation type="submission" date="2020-07" db="EMBL/GenBank/DDBJ databases">
        <title>A long reads based de novo assembly of the rainbow trout Arlee double haploid line genome.</title>
        <authorList>
            <person name="Gao G."/>
            <person name="Palti Y."/>
        </authorList>
    </citation>
    <scope>NUCLEOTIDE SEQUENCE [LARGE SCALE GENOMIC DNA]</scope>
</reference>
<dbReference type="GO" id="GO:0016706">
    <property type="term" value="F:2-oxoglutarate-dependent dioxygenase activity"/>
    <property type="evidence" value="ECO:0007669"/>
    <property type="project" value="InterPro"/>
</dbReference>
<dbReference type="PANTHER" id="PTHR33332">
    <property type="entry name" value="REVERSE TRANSCRIPTASE DOMAIN-CONTAINING PROTEIN"/>
    <property type="match status" value="1"/>
</dbReference>
<organism evidence="2 3">
    <name type="scientific">Oncorhynchus mykiss</name>
    <name type="common">Rainbow trout</name>
    <name type="synonym">Salmo gairdneri</name>
    <dbReference type="NCBI Taxonomy" id="8022"/>
    <lineage>
        <taxon>Eukaryota</taxon>
        <taxon>Metazoa</taxon>
        <taxon>Chordata</taxon>
        <taxon>Craniata</taxon>
        <taxon>Vertebrata</taxon>
        <taxon>Euteleostomi</taxon>
        <taxon>Actinopterygii</taxon>
        <taxon>Neopterygii</taxon>
        <taxon>Teleostei</taxon>
        <taxon>Protacanthopterygii</taxon>
        <taxon>Salmoniformes</taxon>
        <taxon>Salmonidae</taxon>
        <taxon>Salmoninae</taxon>
        <taxon>Oncorhynchus</taxon>
    </lineage>
</organism>
<evidence type="ECO:0000313" key="2">
    <source>
        <dbReference type="Ensembl" id="ENSOMYP00000100319.2"/>
    </source>
</evidence>
<dbReference type="AlphaFoldDB" id="A0A8C7US54"/>
<proteinExistence type="predicted"/>
<dbReference type="GO" id="GO:0008168">
    <property type="term" value="F:methyltransferase activity"/>
    <property type="evidence" value="ECO:0007669"/>
    <property type="project" value="InterPro"/>
</dbReference>
<protein>
    <recommendedName>
        <fullName evidence="1">Reverse transcriptase domain-containing protein</fullName>
    </recommendedName>
</protein>
<reference evidence="2" key="2">
    <citation type="submission" date="2025-08" db="UniProtKB">
        <authorList>
            <consortium name="Ensembl"/>
        </authorList>
    </citation>
    <scope>IDENTIFICATION</scope>
</reference>
<dbReference type="GeneTree" id="ENSGT01020000230367"/>
<sequence length="362" mass="41704">MICFERLVRAHINTIIPETLDPLQFAYRPNRSTDDAISIALHTALSHLDKRNNYVKMVFIDYSSAFSTIVPSKLITKQRTLGLNTSLCNWILDFLKGHPQVVRVGNNTSATLILNTGAPQWCVLSPLLYSLFIHDCTARHDAYTIIKFADDTTVVGLITNSETAYREEFRDLTVWCKDSNLSLNMIKTKEMIVNYRKRRTENSPILIDRAVVGQVEIFKFLGVHITNKLTWSKHTKTVMKRARQNLFPLRRLKRFGMGPQILKRFYSCTIESILTGCITAWYSNCSASDRKALQRVVLTAQYITRAKLPAIQDLYTRRCQRKALKNIKDSSHPHGKRYRSTKSRSKRLLNSFYPQAIRLLNV</sequence>